<sequence length="279" mass="30839">MAKLCSSSRNTTVRHTHRIAKFIKLKHAGLGSLAFPAQAGSGDAQALDWGSAPEPSLPFMVPDHGPARRTPALRQQKTNRGHSVVGHTVVYHESGLEQRVSSLLRTYKHLKRLVSQYPVVEYIDEDGVIHSHTFDYCIELTNGTRIGIAVKAARKSAEMTALLDRIRANGITGIGKGGRRTPGIIDAVMLATDAEATYELCENAYFILTSRDHHDEDETTRLCDLVKGLPGQVRFGQLLLNCASRAKRRTAIWRLIDLGVLEPGSLGRIDELSWLRLTR</sequence>
<organism evidence="1 2">
    <name type="scientific">Sinorhizobium fredii (strain USDA 257)</name>
    <dbReference type="NCBI Taxonomy" id="1185652"/>
    <lineage>
        <taxon>Bacteria</taxon>
        <taxon>Pseudomonadati</taxon>
        <taxon>Pseudomonadota</taxon>
        <taxon>Alphaproteobacteria</taxon>
        <taxon>Hyphomicrobiales</taxon>
        <taxon>Rhizobiaceae</taxon>
        <taxon>Sinorhizobium/Ensifer group</taxon>
        <taxon>Sinorhizobium</taxon>
    </lineage>
</organism>
<proteinExistence type="predicted"/>
<evidence type="ECO:0000313" key="1">
    <source>
        <dbReference type="EMBL" id="AFL53383.1"/>
    </source>
</evidence>
<dbReference type="EMBL" id="CP003563">
    <property type="protein sequence ID" value="AFL53383.1"/>
    <property type="molecule type" value="Genomic_DNA"/>
</dbReference>
<dbReference type="HOGENOM" id="CLU_088239_0_0_5"/>
<dbReference type="STRING" id="1185652.USDA257_c48480"/>
<evidence type="ECO:0000313" key="2">
    <source>
        <dbReference type="Proteomes" id="UP000006180"/>
    </source>
</evidence>
<reference evidence="1 2" key="1">
    <citation type="journal article" date="2012" name="J. Bacteriol.">
        <title>Complete genome sequence of the broad-host-range strain Sinorhizobium fredii USDA257.</title>
        <authorList>
            <person name="Schuldes J."/>
            <person name="Rodriguez Orbegoso M."/>
            <person name="Schmeisser C."/>
            <person name="Krishnan H.B."/>
            <person name="Daniel R."/>
            <person name="Streit W.R."/>
        </authorList>
    </citation>
    <scope>NUCLEOTIDE SEQUENCE [LARGE SCALE GENOMIC DNA]</scope>
    <source>
        <strain evidence="1 2">USDA 257</strain>
    </source>
</reference>
<dbReference type="eggNOG" id="ENOG5030X6Q">
    <property type="taxonomic scope" value="Bacteria"/>
</dbReference>
<dbReference type="AlphaFoldDB" id="I3XBX7"/>
<dbReference type="RefSeq" id="WP_014765506.1">
    <property type="nucleotide sequence ID" value="NC_018000.1"/>
</dbReference>
<dbReference type="Proteomes" id="UP000006180">
    <property type="component" value="Chromosome"/>
</dbReference>
<name>I3XBX7_SINF2</name>
<gene>
    <name evidence="1" type="ORF">USDA257_c48480</name>
</gene>
<dbReference type="KEGG" id="sfd:USDA257_c48480"/>
<evidence type="ECO:0008006" key="3">
    <source>
        <dbReference type="Google" id="ProtNLM"/>
    </source>
</evidence>
<dbReference type="PATRIC" id="fig|1185652.3.peg.5026"/>
<protein>
    <recommendedName>
        <fullName evidence="3">TnsA endonuclease N-terminal domain-containing protein</fullName>
    </recommendedName>
</protein>
<accession>I3XBX7</accession>